<evidence type="ECO:0000313" key="2">
    <source>
        <dbReference type="Proteomes" id="UP000886501"/>
    </source>
</evidence>
<reference evidence="1" key="2">
    <citation type="journal article" date="2020" name="Nat. Commun.">
        <title>Large-scale genome sequencing of mycorrhizal fungi provides insights into the early evolution of symbiotic traits.</title>
        <authorList>
            <person name="Miyauchi S."/>
            <person name="Kiss E."/>
            <person name="Kuo A."/>
            <person name="Drula E."/>
            <person name="Kohler A."/>
            <person name="Sanchez-Garcia M."/>
            <person name="Morin E."/>
            <person name="Andreopoulos B."/>
            <person name="Barry K.W."/>
            <person name="Bonito G."/>
            <person name="Buee M."/>
            <person name="Carver A."/>
            <person name="Chen C."/>
            <person name="Cichocki N."/>
            <person name="Clum A."/>
            <person name="Culley D."/>
            <person name="Crous P.W."/>
            <person name="Fauchery L."/>
            <person name="Girlanda M."/>
            <person name="Hayes R.D."/>
            <person name="Keri Z."/>
            <person name="LaButti K."/>
            <person name="Lipzen A."/>
            <person name="Lombard V."/>
            <person name="Magnuson J."/>
            <person name="Maillard F."/>
            <person name="Murat C."/>
            <person name="Nolan M."/>
            <person name="Ohm R.A."/>
            <person name="Pangilinan J."/>
            <person name="Pereira M.F."/>
            <person name="Perotto S."/>
            <person name="Peter M."/>
            <person name="Pfister S."/>
            <person name="Riley R."/>
            <person name="Sitrit Y."/>
            <person name="Stielow J.B."/>
            <person name="Szollosi G."/>
            <person name="Zifcakova L."/>
            <person name="Stursova M."/>
            <person name="Spatafora J.W."/>
            <person name="Tedersoo L."/>
            <person name="Vaario L.M."/>
            <person name="Yamada A."/>
            <person name="Yan M."/>
            <person name="Wang P."/>
            <person name="Xu J."/>
            <person name="Bruns T."/>
            <person name="Baldrian P."/>
            <person name="Vilgalys R."/>
            <person name="Dunand C."/>
            <person name="Henrissat B."/>
            <person name="Grigoriev I.V."/>
            <person name="Hibbett D."/>
            <person name="Nagy L.G."/>
            <person name="Martin F.M."/>
        </authorList>
    </citation>
    <scope>NUCLEOTIDE SEQUENCE</scope>
    <source>
        <strain evidence="1">P2</strain>
    </source>
</reference>
<evidence type="ECO:0000313" key="1">
    <source>
        <dbReference type="EMBL" id="KAF9642842.1"/>
    </source>
</evidence>
<keyword evidence="2" id="KW-1185">Reference proteome</keyword>
<protein>
    <submittedName>
        <fullName evidence="1">Uncharacterized protein</fullName>
    </submittedName>
</protein>
<accession>A0ACB6YZY0</accession>
<organism evidence="1 2">
    <name type="scientific">Thelephora ganbajun</name>
    <name type="common">Ganba fungus</name>
    <dbReference type="NCBI Taxonomy" id="370292"/>
    <lineage>
        <taxon>Eukaryota</taxon>
        <taxon>Fungi</taxon>
        <taxon>Dikarya</taxon>
        <taxon>Basidiomycota</taxon>
        <taxon>Agaricomycotina</taxon>
        <taxon>Agaricomycetes</taxon>
        <taxon>Thelephorales</taxon>
        <taxon>Thelephoraceae</taxon>
        <taxon>Thelephora</taxon>
    </lineage>
</organism>
<reference evidence="1" key="1">
    <citation type="submission" date="2019-10" db="EMBL/GenBank/DDBJ databases">
        <authorList>
            <consortium name="DOE Joint Genome Institute"/>
            <person name="Kuo A."/>
            <person name="Miyauchi S."/>
            <person name="Kiss E."/>
            <person name="Drula E."/>
            <person name="Kohler A."/>
            <person name="Sanchez-Garcia M."/>
            <person name="Andreopoulos B."/>
            <person name="Barry K.W."/>
            <person name="Bonito G."/>
            <person name="Buee M."/>
            <person name="Carver A."/>
            <person name="Chen C."/>
            <person name="Cichocki N."/>
            <person name="Clum A."/>
            <person name="Culley D."/>
            <person name="Crous P.W."/>
            <person name="Fauchery L."/>
            <person name="Girlanda M."/>
            <person name="Hayes R."/>
            <person name="Keri Z."/>
            <person name="Labutti K."/>
            <person name="Lipzen A."/>
            <person name="Lombard V."/>
            <person name="Magnuson J."/>
            <person name="Maillard F."/>
            <person name="Morin E."/>
            <person name="Murat C."/>
            <person name="Nolan M."/>
            <person name="Ohm R."/>
            <person name="Pangilinan J."/>
            <person name="Pereira M."/>
            <person name="Perotto S."/>
            <person name="Peter M."/>
            <person name="Riley R."/>
            <person name="Sitrit Y."/>
            <person name="Stielow B."/>
            <person name="Szollosi G."/>
            <person name="Zifcakova L."/>
            <person name="Stursova M."/>
            <person name="Spatafora J.W."/>
            <person name="Tedersoo L."/>
            <person name="Vaario L.-M."/>
            <person name="Yamada A."/>
            <person name="Yan M."/>
            <person name="Wang P."/>
            <person name="Xu J."/>
            <person name="Bruns T."/>
            <person name="Baldrian P."/>
            <person name="Vilgalys R."/>
            <person name="Henrissat B."/>
            <person name="Grigoriev I.V."/>
            <person name="Hibbett D."/>
            <person name="Nagy L.G."/>
            <person name="Martin F.M."/>
        </authorList>
    </citation>
    <scope>NUCLEOTIDE SEQUENCE</scope>
    <source>
        <strain evidence="1">P2</strain>
    </source>
</reference>
<proteinExistence type="predicted"/>
<dbReference type="Proteomes" id="UP000886501">
    <property type="component" value="Unassembled WGS sequence"/>
</dbReference>
<comment type="caution">
    <text evidence="1">The sequence shown here is derived from an EMBL/GenBank/DDBJ whole genome shotgun (WGS) entry which is preliminary data.</text>
</comment>
<gene>
    <name evidence="1" type="ORF">BDM02DRAFT_3132826</name>
</gene>
<sequence>MSAHRYEHEMTITGLKESVLALEFSPDGKALASGCEDGSVTVFSTSDWKPLHTFADASPSTSLAWHPQIEGLLFCGFKSGDVHTIQTNSLWANVRIWTDATCEPVHCLSHDPGLDILAVGSGKDVILAKYSIRDEHAASCQGHRPWDSLNYDEMHAGLDRSLDDTNRAR</sequence>
<name>A0ACB6YZY0_THEGA</name>
<dbReference type="EMBL" id="MU118342">
    <property type="protein sequence ID" value="KAF9642842.1"/>
    <property type="molecule type" value="Genomic_DNA"/>
</dbReference>